<evidence type="ECO:0000256" key="2">
    <source>
        <dbReference type="ARBA" id="ARBA00022664"/>
    </source>
</evidence>
<reference evidence="11" key="1">
    <citation type="submission" date="2016-04" db="EMBL/GenBank/DDBJ databases">
        <title>Comparative genomics of biotechnologically important yeasts.</title>
        <authorList>
            <consortium name="DOE Joint Genome Institute"/>
            <person name="Riley R."/>
            <person name="Haridas S."/>
            <person name="Wolfe K.H."/>
            <person name="Lopes M.R."/>
            <person name="Hittinger C.T."/>
            <person name="Goker M."/>
            <person name="Salamov A."/>
            <person name="Wisecaver J."/>
            <person name="Long T.M."/>
            <person name="Aerts A.L."/>
            <person name="Barry K."/>
            <person name="Choi C."/>
            <person name="Clum A."/>
            <person name="Coughlan A.Y."/>
            <person name="Deshpande S."/>
            <person name="Douglass A.P."/>
            <person name="Hanson S.J."/>
            <person name="Klenk H.-P."/>
            <person name="Labutti K."/>
            <person name="Lapidus A."/>
            <person name="Lindquist E."/>
            <person name="Lipzen A."/>
            <person name="Meier-Kolthoff J.P."/>
            <person name="Ohm R.A."/>
            <person name="Otillar R.P."/>
            <person name="Pangilinan J."/>
            <person name="Peng Y."/>
            <person name="Rokas A."/>
            <person name="Rosa C.A."/>
            <person name="Scheuner C."/>
            <person name="Sibirny A.A."/>
            <person name="Slot J.C."/>
            <person name="Stielow J.B."/>
            <person name="Sun H."/>
            <person name="Kurtzman C.P."/>
            <person name="Blackwell M."/>
            <person name="Grigoriev I.V."/>
            <person name="Jeffries T.W."/>
        </authorList>
    </citation>
    <scope>NUCLEOTIDE SEQUENCE [LARGE SCALE GENOMIC DNA]</scope>
    <source>
        <strain evidence="11">NRRL YB-2248</strain>
    </source>
</reference>
<dbReference type="Pfam" id="PF23726">
    <property type="entry name" value="Beta-prop_RSE1_2nd"/>
    <property type="match status" value="1"/>
</dbReference>
<evidence type="ECO:0000256" key="3">
    <source>
        <dbReference type="ARBA" id="ARBA00022728"/>
    </source>
</evidence>
<dbReference type="FunFam" id="2.130.10.10:FF:001143">
    <property type="entry name" value="Pre-mRNA-splicing factor rse-1, putative"/>
    <property type="match status" value="1"/>
</dbReference>
<evidence type="ECO:0008006" key="12">
    <source>
        <dbReference type="Google" id="ProtNLM"/>
    </source>
</evidence>
<evidence type="ECO:0000259" key="8">
    <source>
        <dbReference type="Pfam" id="PF10433"/>
    </source>
</evidence>
<dbReference type="GO" id="GO:0003676">
    <property type="term" value="F:nucleic acid binding"/>
    <property type="evidence" value="ECO:0007669"/>
    <property type="project" value="InterPro"/>
</dbReference>
<dbReference type="Pfam" id="PF10433">
    <property type="entry name" value="Beta-prop_RSE1_1st"/>
    <property type="match status" value="1"/>
</dbReference>
<evidence type="ECO:0000313" key="10">
    <source>
        <dbReference type="EMBL" id="ODV87427.1"/>
    </source>
</evidence>
<dbReference type="AlphaFoldDB" id="A0A1E4T6N7"/>
<dbReference type="InterPro" id="IPR018846">
    <property type="entry name" value="Beta-prop_RSE1/DDB1/CPSF1_1st"/>
</dbReference>
<gene>
    <name evidence="10" type="ORF">CANARDRAFT_194901</name>
</gene>
<comment type="subcellular location">
    <subcellularLocation>
        <location evidence="1">Nucleus</location>
    </subcellularLocation>
</comment>
<keyword evidence="3" id="KW-0747">Spliceosome</keyword>
<keyword evidence="2" id="KW-0507">mRNA processing</keyword>
<evidence type="ECO:0000256" key="1">
    <source>
        <dbReference type="ARBA" id="ARBA00004123"/>
    </source>
</evidence>
<dbReference type="Proteomes" id="UP000094801">
    <property type="component" value="Unassembled WGS sequence"/>
</dbReference>
<dbReference type="GO" id="GO:0008380">
    <property type="term" value="P:RNA splicing"/>
    <property type="evidence" value="ECO:0007669"/>
    <property type="project" value="UniProtKB-KW"/>
</dbReference>
<dbReference type="OrthoDB" id="436637at2759"/>
<dbReference type="InterPro" id="IPR015943">
    <property type="entry name" value="WD40/YVTN_repeat-like_dom_sf"/>
</dbReference>
<dbReference type="SUPFAM" id="SSF50978">
    <property type="entry name" value="WD40 repeat-like"/>
    <property type="match status" value="1"/>
</dbReference>
<evidence type="ECO:0000259" key="9">
    <source>
        <dbReference type="Pfam" id="PF23726"/>
    </source>
</evidence>
<keyword evidence="11" id="KW-1185">Reference proteome</keyword>
<dbReference type="InterPro" id="IPR004871">
    <property type="entry name" value="RSE1/DDB1/CPSF1_C"/>
</dbReference>
<comment type="similarity">
    <text evidence="6">Belongs to the RSE1 family.</text>
</comment>
<dbReference type="InterPro" id="IPR058543">
    <property type="entry name" value="Beta-prop_RSE1/DDB1/CPSF1_2nd"/>
</dbReference>
<dbReference type="InterPro" id="IPR050358">
    <property type="entry name" value="RSE1/DDB1/CFT1"/>
</dbReference>
<dbReference type="GO" id="GO:0005681">
    <property type="term" value="C:spliceosomal complex"/>
    <property type="evidence" value="ECO:0007669"/>
    <property type="project" value="UniProtKB-KW"/>
</dbReference>
<evidence type="ECO:0000313" key="11">
    <source>
        <dbReference type="Proteomes" id="UP000094801"/>
    </source>
</evidence>
<evidence type="ECO:0000256" key="4">
    <source>
        <dbReference type="ARBA" id="ARBA00023187"/>
    </source>
</evidence>
<organism evidence="10 11">
    <name type="scientific">[Candida] arabinofermentans NRRL YB-2248</name>
    <dbReference type="NCBI Taxonomy" id="983967"/>
    <lineage>
        <taxon>Eukaryota</taxon>
        <taxon>Fungi</taxon>
        <taxon>Dikarya</taxon>
        <taxon>Ascomycota</taxon>
        <taxon>Saccharomycotina</taxon>
        <taxon>Pichiomycetes</taxon>
        <taxon>Pichiales</taxon>
        <taxon>Pichiaceae</taxon>
        <taxon>Ogataea</taxon>
        <taxon>Ogataea/Candida clade</taxon>
    </lineage>
</organism>
<evidence type="ECO:0000256" key="5">
    <source>
        <dbReference type="ARBA" id="ARBA00023242"/>
    </source>
</evidence>
<name>A0A1E4T6N7_9ASCO</name>
<proteinExistence type="inferred from homology"/>
<sequence length="1214" mass="135995">MSDTHPELELYNLTLQPSVSAVKCCIGNFTGNKKQQEVVRATNTAIELWKLNKKTGQLVKAFSQDTYSNIRSIQNFKITKSLKDSLIITSDSGNLAIVEFDNNKGRFRRASCEPYSKTGIRRIGPGEFIATDGEGRAAMIAAIEKNKLVYTFRKDSNDDLLVSSPLEANKNNTLTFDLTGLDVGFDNPMFASIECDYSNFENDSTKELYKTLSYYELDLGLNHVVRKYSEDINNSSNFVIAIPGGVHGPSGVLISSDGMVQYKYLNKMAHSVPIPKRTGQVCSSRIVAGVVHRLKKAFFVLLQSDQGDLFKVTLDYSPQDSDESNGEGGIVDHMEIKYFDSLPICTSLLIFKAGFLYANCESGDQYVYQFEKLGDDPNDKVFTSTNYPDDVAVLEDPDTFFDVKPLDNLNLVSIIENLNPLIDSKLYDSGNASDLPVIYSLCGSGPRSSMKILNHELPFSEIVSQELPSVVQKVFATKLSKDDVYDKFMILSFVDGTLVLGIGEEVEEVENSGFVSDTNTFDVQQIGSTSVVQIHPHGIRQIFYKDGEPQKNIDWNTPTGIEIVCSSCTNTQVVVGLSNRELAYFEIDEFDRLIEYNERKEMDAQITSVSLGDLPQGKSRFPFIVVGCKDSSLTILSCDPSDPLETISKEVLSATAHSLLIRSMKDSTLFINSEIDVIDEEDNTQLSTSVLYVHIGMENGVYARLQMDLSTGELSNPRNKYTGPSPVSLAPLRIGNENVVSIISTRTYLGYTTAGDFKITPLTKPTFQHMCSFKSEDVPSNGVLSIHGKDLLIMTIDQLDSDFLIESINLRYTPKAMQDCSDLNGMLYVAESDYQLVTYELDEEKIEYCQQFGYEYKEDSWGSCLQVISVEDKAVGQTIELIKEAAFKVCKVKFNSHPNDDYLVVSTSTDQRLNPNSNSGSYLRVYKIQEDGSLEFLHKTKVDSLSLSIIQFQNGLLVGSANSLTLYDLGLKQLLKKASTKLNCQQIVDMKTQGFRVVVSDIRDSVRFVVYKPLEGKFIEFVDDSIQRHITKTVMVDYDTILGGDKFGNLFVLRCPQQISELSDEENHGALLINKEQKLNGTAYRLNNLFNFYVGDIPTSFEVGSLTMGGTSCIVYTCLQGKIGCLHAMKSLSEINFFKELQKFVIQELELLTDRSYLKFRSYYTPIKGCIDGDLVEEYYKLSNEKRVDIATKMDRLPRDIDKRISEMRSRVAY</sequence>
<dbReference type="Gene3D" id="2.130.10.10">
    <property type="entry name" value="YVTN repeat-like/Quinoprotein amine dehydrogenase"/>
    <property type="match status" value="3"/>
</dbReference>
<dbReference type="Pfam" id="PF03178">
    <property type="entry name" value="CPSF_A"/>
    <property type="match status" value="1"/>
</dbReference>
<protein>
    <recommendedName>
        <fullName evidence="12">DNA damage-binding protein 1</fullName>
    </recommendedName>
</protein>
<dbReference type="InterPro" id="IPR036322">
    <property type="entry name" value="WD40_repeat_dom_sf"/>
</dbReference>
<feature type="domain" description="RSE1/DDB1/CPSF1 C-terminal" evidence="7">
    <location>
        <begin position="863"/>
        <end position="1180"/>
    </location>
</feature>
<keyword evidence="5" id="KW-0539">Nucleus</keyword>
<feature type="domain" description="RSE1/DDB1/CPSF1 first beta-propeller" evidence="8">
    <location>
        <begin position="23"/>
        <end position="381"/>
    </location>
</feature>
<dbReference type="GO" id="GO:0006397">
    <property type="term" value="P:mRNA processing"/>
    <property type="evidence" value="ECO:0007669"/>
    <property type="project" value="UniProtKB-KW"/>
</dbReference>
<dbReference type="PANTHER" id="PTHR10644">
    <property type="entry name" value="DNA REPAIR/RNA PROCESSING CPSF FAMILY"/>
    <property type="match status" value="1"/>
</dbReference>
<dbReference type="EMBL" id="KV453848">
    <property type="protein sequence ID" value="ODV87427.1"/>
    <property type="molecule type" value="Genomic_DNA"/>
</dbReference>
<keyword evidence="4" id="KW-0508">mRNA splicing</keyword>
<evidence type="ECO:0000259" key="7">
    <source>
        <dbReference type="Pfam" id="PF03178"/>
    </source>
</evidence>
<accession>A0A1E4T6N7</accession>
<evidence type="ECO:0000256" key="6">
    <source>
        <dbReference type="ARBA" id="ARBA00038266"/>
    </source>
</evidence>
<feature type="domain" description="RSE1/DDB1/CPSF1 second beta-propeller" evidence="9">
    <location>
        <begin position="460"/>
        <end position="796"/>
    </location>
</feature>
<dbReference type="STRING" id="983967.A0A1E4T6N7"/>